<reference evidence="2" key="1">
    <citation type="submission" date="2021-02" db="EMBL/GenBank/DDBJ databases">
        <authorList>
            <person name="Nowell W R."/>
        </authorList>
    </citation>
    <scope>NUCLEOTIDE SEQUENCE</scope>
</reference>
<name>A0A8S3CKY8_9BILA</name>
<dbReference type="AlphaFoldDB" id="A0A8S3CKY8"/>
<sequence length="130" mass="14839">QEKFQRSKEQEAEEAAELQQELDQLLTSLNLEKPTSVSLSNITEEQDKSPTTERVQLKTVAETLYNYEKCQVTKNEKKESPNLIDRLLTSRSVQIPTYSSFNPFPSRSFNENVAVNGYKLGLYAPDPSNH</sequence>
<feature type="non-terminal residue" evidence="2">
    <location>
        <position position="1"/>
    </location>
</feature>
<proteinExistence type="predicted"/>
<protein>
    <submittedName>
        <fullName evidence="2">Uncharacterized protein</fullName>
    </submittedName>
</protein>
<dbReference type="EMBL" id="CAJOBJ010184504">
    <property type="protein sequence ID" value="CAF4930611.1"/>
    <property type="molecule type" value="Genomic_DNA"/>
</dbReference>
<evidence type="ECO:0000313" key="2">
    <source>
        <dbReference type="EMBL" id="CAF4930611.1"/>
    </source>
</evidence>
<dbReference type="Proteomes" id="UP000681720">
    <property type="component" value="Unassembled WGS sequence"/>
</dbReference>
<comment type="caution">
    <text evidence="2">The sequence shown here is derived from an EMBL/GenBank/DDBJ whole genome shotgun (WGS) entry which is preliminary data.</text>
</comment>
<feature type="coiled-coil region" evidence="1">
    <location>
        <begin position="1"/>
        <end position="28"/>
    </location>
</feature>
<evidence type="ECO:0000256" key="1">
    <source>
        <dbReference type="SAM" id="Coils"/>
    </source>
</evidence>
<accession>A0A8S3CKY8</accession>
<evidence type="ECO:0000313" key="3">
    <source>
        <dbReference type="Proteomes" id="UP000681720"/>
    </source>
</evidence>
<gene>
    <name evidence="2" type="ORF">GIL414_LOCUS53289</name>
</gene>
<keyword evidence="1" id="KW-0175">Coiled coil</keyword>
<organism evidence="2 3">
    <name type="scientific">Rotaria magnacalcarata</name>
    <dbReference type="NCBI Taxonomy" id="392030"/>
    <lineage>
        <taxon>Eukaryota</taxon>
        <taxon>Metazoa</taxon>
        <taxon>Spiralia</taxon>
        <taxon>Gnathifera</taxon>
        <taxon>Rotifera</taxon>
        <taxon>Eurotatoria</taxon>
        <taxon>Bdelloidea</taxon>
        <taxon>Philodinida</taxon>
        <taxon>Philodinidae</taxon>
        <taxon>Rotaria</taxon>
    </lineage>
</organism>